<dbReference type="PANTHER" id="PTHR31407:SF4">
    <property type="entry name" value="PSBP-LIKE PROTEIN 1, CHLOROPLASTIC"/>
    <property type="match status" value="1"/>
</dbReference>
<protein>
    <submittedName>
        <fullName evidence="2">PsbP-like protein 1</fullName>
    </submittedName>
</protein>
<proteinExistence type="predicted"/>
<dbReference type="SUPFAM" id="SSF55724">
    <property type="entry name" value="Mog1p/PsbP-like"/>
    <property type="match status" value="1"/>
</dbReference>
<dbReference type="GO" id="GO:0019898">
    <property type="term" value="C:extrinsic component of membrane"/>
    <property type="evidence" value="ECO:0007669"/>
    <property type="project" value="InterPro"/>
</dbReference>
<dbReference type="InterPro" id="IPR002683">
    <property type="entry name" value="PsbP_C"/>
</dbReference>
<dbReference type="Pfam" id="PF01789">
    <property type="entry name" value="PsbP"/>
    <property type="match status" value="1"/>
</dbReference>
<dbReference type="PANTHER" id="PTHR31407">
    <property type="match status" value="1"/>
</dbReference>
<reference evidence="3" key="1">
    <citation type="journal article" date="2016" name="Nature">
        <title>The genome of the seagrass Zostera marina reveals angiosperm adaptation to the sea.</title>
        <authorList>
            <person name="Olsen J.L."/>
            <person name="Rouze P."/>
            <person name="Verhelst B."/>
            <person name="Lin Y.-C."/>
            <person name="Bayer T."/>
            <person name="Collen J."/>
            <person name="Dattolo E."/>
            <person name="De Paoli E."/>
            <person name="Dittami S."/>
            <person name="Maumus F."/>
            <person name="Michel G."/>
            <person name="Kersting A."/>
            <person name="Lauritano C."/>
            <person name="Lohaus R."/>
            <person name="Toepel M."/>
            <person name="Tonon T."/>
            <person name="Vanneste K."/>
            <person name="Amirebrahimi M."/>
            <person name="Brakel J."/>
            <person name="Bostroem C."/>
            <person name="Chovatia M."/>
            <person name="Grimwood J."/>
            <person name="Jenkins J.W."/>
            <person name="Jueterbock A."/>
            <person name="Mraz A."/>
            <person name="Stam W.T."/>
            <person name="Tice H."/>
            <person name="Bornberg-Bauer E."/>
            <person name="Green P.J."/>
            <person name="Pearson G.A."/>
            <person name="Procaccini G."/>
            <person name="Duarte C.M."/>
            <person name="Schmutz J."/>
            <person name="Reusch T.B.H."/>
            <person name="Van de Peer Y."/>
        </authorList>
    </citation>
    <scope>NUCLEOTIDE SEQUENCE [LARGE SCALE GENOMIC DNA]</scope>
    <source>
        <strain evidence="3">cv. Finnish</strain>
    </source>
</reference>
<sequence length="254" mass="28184">MGFLPTSVSVPSPASSFLGSAFPPPPPPSQKSVYFHHGCGRSTLGFHIREESSTHQPRQDKPSCRRRQILTLGTIATTFASFSPLKSTSFAAEGKKGYLPVIDQTDGYAFYHPFGWEEISIKGQDKVFKDVIEPLESVSVNIIPTLKQDLKDLGSPQEVSEALINRVLAPSNQKTKLIEATEHDVDGQKYYKFEFLAKAPNFTRHAIGIVTVGNGRFYTLTTGANERRWTKVKDSLRTVVDSFKIFEVKSISSN</sequence>
<dbReference type="GO" id="GO:0048564">
    <property type="term" value="P:photosystem I assembly"/>
    <property type="evidence" value="ECO:0000318"/>
    <property type="project" value="GO_Central"/>
</dbReference>
<accession>A0A0K9P3Z6</accession>
<dbReference type="Proteomes" id="UP000036987">
    <property type="component" value="Unassembled WGS sequence"/>
</dbReference>
<keyword evidence="3" id="KW-1185">Reference proteome</keyword>
<dbReference type="STRING" id="29655.A0A0K9P3Z6"/>
<dbReference type="OMA" id="HQLGWFR"/>
<name>A0A0K9P3Z6_ZOSMR</name>
<evidence type="ECO:0000259" key="1">
    <source>
        <dbReference type="Pfam" id="PF01789"/>
    </source>
</evidence>
<comment type="caution">
    <text evidence="2">The sequence shown here is derived from an EMBL/GenBank/DDBJ whole genome shotgun (WGS) entry which is preliminary data.</text>
</comment>
<dbReference type="GO" id="GO:0009535">
    <property type="term" value="C:chloroplast thylakoid membrane"/>
    <property type="evidence" value="ECO:0000318"/>
    <property type="project" value="GO_Central"/>
</dbReference>
<dbReference type="InterPro" id="IPR016123">
    <property type="entry name" value="Mog1/PsbP_a/b/a-sand"/>
</dbReference>
<organism evidence="2 3">
    <name type="scientific">Zostera marina</name>
    <name type="common">Eelgrass</name>
    <dbReference type="NCBI Taxonomy" id="29655"/>
    <lineage>
        <taxon>Eukaryota</taxon>
        <taxon>Viridiplantae</taxon>
        <taxon>Streptophyta</taxon>
        <taxon>Embryophyta</taxon>
        <taxon>Tracheophyta</taxon>
        <taxon>Spermatophyta</taxon>
        <taxon>Magnoliopsida</taxon>
        <taxon>Liliopsida</taxon>
        <taxon>Zosteraceae</taxon>
        <taxon>Zostera</taxon>
    </lineage>
</organism>
<dbReference type="AlphaFoldDB" id="A0A0K9P3Z6"/>
<evidence type="ECO:0000313" key="3">
    <source>
        <dbReference type="Proteomes" id="UP000036987"/>
    </source>
</evidence>
<dbReference type="EMBL" id="LFYR01001279">
    <property type="protein sequence ID" value="KMZ62962.1"/>
    <property type="molecule type" value="Genomic_DNA"/>
</dbReference>
<dbReference type="GO" id="GO:0009654">
    <property type="term" value="C:photosystem II oxygen evolving complex"/>
    <property type="evidence" value="ECO:0007669"/>
    <property type="project" value="InterPro"/>
</dbReference>
<dbReference type="Gene3D" id="3.40.1000.10">
    <property type="entry name" value="Mog1/PsbP, alpha/beta/alpha sandwich"/>
    <property type="match status" value="1"/>
</dbReference>
<gene>
    <name evidence="2" type="ORF">ZOSMA_42G00020</name>
</gene>
<dbReference type="OrthoDB" id="2014109at2759"/>
<dbReference type="NCBIfam" id="NF040946">
    <property type="entry name" value="PSII_PsbP"/>
    <property type="match status" value="1"/>
</dbReference>
<evidence type="ECO:0000313" key="2">
    <source>
        <dbReference type="EMBL" id="KMZ62962.1"/>
    </source>
</evidence>
<dbReference type="GO" id="GO:0005509">
    <property type="term" value="F:calcium ion binding"/>
    <property type="evidence" value="ECO:0007669"/>
    <property type="project" value="InterPro"/>
</dbReference>
<feature type="domain" description="PsbP C-terminal" evidence="1">
    <location>
        <begin position="97"/>
        <end position="245"/>
    </location>
</feature>